<keyword evidence="4" id="KW-1185">Reference proteome</keyword>
<dbReference type="AlphaFoldDB" id="A0AAX6I955"/>
<dbReference type="Proteomes" id="UP001140949">
    <property type="component" value="Unassembled WGS sequence"/>
</dbReference>
<reference evidence="3" key="1">
    <citation type="journal article" date="2023" name="GigaByte">
        <title>Genome assembly of the bearded iris, Iris pallida Lam.</title>
        <authorList>
            <person name="Bruccoleri R.E."/>
            <person name="Oakeley E.J."/>
            <person name="Faust A.M.E."/>
            <person name="Altorfer M."/>
            <person name="Dessus-Babus S."/>
            <person name="Burckhardt D."/>
            <person name="Oertli M."/>
            <person name="Naumann U."/>
            <person name="Petersen F."/>
            <person name="Wong J."/>
        </authorList>
    </citation>
    <scope>NUCLEOTIDE SEQUENCE</scope>
    <source>
        <strain evidence="3">GSM-AAB239-AS_SAM_17_03QT</strain>
    </source>
</reference>
<organism evidence="3 4">
    <name type="scientific">Iris pallida</name>
    <name type="common">Sweet iris</name>
    <dbReference type="NCBI Taxonomy" id="29817"/>
    <lineage>
        <taxon>Eukaryota</taxon>
        <taxon>Viridiplantae</taxon>
        <taxon>Streptophyta</taxon>
        <taxon>Embryophyta</taxon>
        <taxon>Tracheophyta</taxon>
        <taxon>Spermatophyta</taxon>
        <taxon>Magnoliopsida</taxon>
        <taxon>Liliopsida</taxon>
        <taxon>Asparagales</taxon>
        <taxon>Iridaceae</taxon>
        <taxon>Iridoideae</taxon>
        <taxon>Irideae</taxon>
        <taxon>Iris</taxon>
    </lineage>
</organism>
<reference evidence="3" key="2">
    <citation type="submission" date="2023-04" db="EMBL/GenBank/DDBJ databases">
        <authorList>
            <person name="Bruccoleri R.E."/>
            <person name="Oakeley E.J."/>
            <person name="Faust A.-M."/>
            <person name="Dessus-Babus S."/>
            <person name="Altorfer M."/>
            <person name="Burckhardt D."/>
            <person name="Oertli M."/>
            <person name="Naumann U."/>
            <person name="Petersen F."/>
            <person name="Wong J."/>
        </authorList>
    </citation>
    <scope>NUCLEOTIDE SEQUENCE</scope>
    <source>
        <strain evidence="3">GSM-AAB239-AS_SAM_17_03QT</strain>
        <tissue evidence="3">Leaf</tissue>
    </source>
</reference>
<feature type="transmembrane region" description="Helical" evidence="2">
    <location>
        <begin position="126"/>
        <end position="147"/>
    </location>
</feature>
<feature type="compositionally biased region" description="Basic and acidic residues" evidence="1">
    <location>
        <begin position="65"/>
        <end position="79"/>
    </location>
</feature>
<accession>A0AAX6I955</accession>
<gene>
    <name evidence="3" type="ORF">M6B38_269845</name>
</gene>
<keyword evidence="2" id="KW-0472">Membrane</keyword>
<keyword evidence="2" id="KW-0812">Transmembrane</keyword>
<dbReference type="PANTHER" id="PTHR36789">
    <property type="entry name" value="TRANSMEMBRANE PROTEIN"/>
    <property type="match status" value="1"/>
</dbReference>
<comment type="caution">
    <text evidence="3">The sequence shown here is derived from an EMBL/GenBank/DDBJ whole genome shotgun (WGS) entry which is preliminary data.</text>
</comment>
<keyword evidence="2" id="KW-1133">Transmembrane helix</keyword>
<feature type="region of interest" description="Disordered" evidence="1">
    <location>
        <begin position="46"/>
        <end position="79"/>
    </location>
</feature>
<evidence type="ECO:0000256" key="2">
    <source>
        <dbReference type="SAM" id="Phobius"/>
    </source>
</evidence>
<feature type="transmembrane region" description="Helical" evidence="2">
    <location>
        <begin position="99"/>
        <end position="120"/>
    </location>
</feature>
<dbReference type="EMBL" id="JANAVB010003599">
    <property type="protein sequence ID" value="KAJ6849284.1"/>
    <property type="molecule type" value="Genomic_DNA"/>
</dbReference>
<protein>
    <submittedName>
        <fullName evidence="3">Uncharacterized protein</fullName>
    </submittedName>
</protein>
<proteinExistence type="predicted"/>
<sequence>MGAISANFFPPPPHISNNNRAPLPSLLRCAPIRNPRPQTLKFVAFAEGNGQQNPKNGGGGGGGGDIREESGAGGGRGERRAPRLNIRWRDVLDPDPENIAAVGLAGLLAWASVSVLWQLLFISVAILLAALKYSFIAALLLFILITLL</sequence>
<name>A0AAX6I955_IRIPA</name>
<evidence type="ECO:0000313" key="4">
    <source>
        <dbReference type="Proteomes" id="UP001140949"/>
    </source>
</evidence>
<evidence type="ECO:0000256" key="1">
    <source>
        <dbReference type="SAM" id="MobiDB-lite"/>
    </source>
</evidence>
<dbReference type="PANTHER" id="PTHR36789:SF1">
    <property type="entry name" value="TRANSMEMBRANE PROTEIN"/>
    <property type="match status" value="1"/>
</dbReference>
<evidence type="ECO:0000313" key="3">
    <source>
        <dbReference type="EMBL" id="KAJ6849284.1"/>
    </source>
</evidence>